<proteinExistence type="predicted"/>
<protein>
    <submittedName>
        <fullName evidence="1">Uncharacterized protein</fullName>
    </submittedName>
</protein>
<reference evidence="1 2" key="1">
    <citation type="submission" date="2023-08" db="EMBL/GenBank/DDBJ databases">
        <title>Bioegradation of LLDPE and BLDPE plastic by marine bacteria from coast plastic debris.</title>
        <authorList>
            <person name="Rong Z."/>
        </authorList>
    </citation>
    <scope>NUCLEOTIDE SEQUENCE [LARGE SCALE GENOMIC DNA]</scope>
    <source>
        <strain evidence="1 2">Z-2</strain>
    </source>
</reference>
<organism evidence="1 2">
    <name type="scientific">Gordonia westfalica</name>
    <dbReference type="NCBI Taxonomy" id="158898"/>
    <lineage>
        <taxon>Bacteria</taxon>
        <taxon>Bacillati</taxon>
        <taxon>Actinomycetota</taxon>
        <taxon>Actinomycetes</taxon>
        <taxon>Mycobacteriales</taxon>
        <taxon>Gordoniaceae</taxon>
        <taxon>Gordonia</taxon>
    </lineage>
</organism>
<name>A0ABU2GXX1_9ACTN</name>
<keyword evidence="2" id="KW-1185">Reference proteome</keyword>
<dbReference type="RefSeq" id="WP_310951518.1">
    <property type="nucleotide sequence ID" value="NZ_JAVLUS010000015.1"/>
</dbReference>
<dbReference type="Proteomes" id="UP001265083">
    <property type="component" value="Unassembled WGS sequence"/>
</dbReference>
<dbReference type="EMBL" id="JAVLUS010000015">
    <property type="protein sequence ID" value="MDS1115604.1"/>
    <property type="molecule type" value="Genomic_DNA"/>
</dbReference>
<accession>A0ABU2GXX1</accession>
<sequence length="185" mass="21346">MAGVRPVSAYNAGVRAAEKELAERQAASGDTRDRVAEQMLRTMTLRDDDEFECGYRDLLAFTLNRWCKHCRRLFQHPNRWRTCPACLPVEYADGEGYTIHDRATTEAMSDRWEVHTLIDSDGEADLWLYDTDLKDEKCPGRTPPAHENLGKLPVEFQVKVRRARCGRMTQTGKPCRNLANCRYHR</sequence>
<evidence type="ECO:0000313" key="1">
    <source>
        <dbReference type="EMBL" id="MDS1115604.1"/>
    </source>
</evidence>
<gene>
    <name evidence="1" type="ORF">RD149_17780</name>
</gene>
<comment type="caution">
    <text evidence="1">The sequence shown here is derived from an EMBL/GenBank/DDBJ whole genome shotgun (WGS) entry which is preliminary data.</text>
</comment>
<evidence type="ECO:0000313" key="2">
    <source>
        <dbReference type="Proteomes" id="UP001265083"/>
    </source>
</evidence>